<dbReference type="GO" id="GO:0008967">
    <property type="term" value="F:phosphoglycolate phosphatase activity"/>
    <property type="evidence" value="ECO:0007669"/>
    <property type="project" value="TreeGrafter"/>
</dbReference>
<name>A0A8S5QDF8_9CAUD</name>
<accession>A0A8S5QDF8</accession>
<reference evidence="1" key="1">
    <citation type="journal article" date="2021" name="Proc. Natl. Acad. Sci. U.S.A.">
        <title>A Catalog of Tens of Thousands of Viruses from Human Metagenomes Reveals Hidden Associations with Chronic Diseases.</title>
        <authorList>
            <person name="Tisza M.J."/>
            <person name="Buck C.B."/>
        </authorList>
    </citation>
    <scope>NUCLEOTIDE SEQUENCE</scope>
    <source>
        <strain evidence="1">CtZ0X1</strain>
    </source>
</reference>
<dbReference type="EMBL" id="BK015634">
    <property type="protein sequence ID" value="DAE16978.1"/>
    <property type="molecule type" value="Genomic_DNA"/>
</dbReference>
<dbReference type="InterPro" id="IPR036412">
    <property type="entry name" value="HAD-like_sf"/>
</dbReference>
<dbReference type="InterPro" id="IPR006439">
    <property type="entry name" value="HAD-SF_hydro_IA"/>
</dbReference>
<dbReference type="SUPFAM" id="SSF56784">
    <property type="entry name" value="HAD-like"/>
    <property type="match status" value="1"/>
</dbReference>
<dbReference type="InterPro" id="IPR050155">
    <property type="entry name" value="HAD-like_hydrolase_sf"/>
</dbReference>
<sequence length="165" mass="18569">MKKGIIFDLDQTLVDSSIAEPYRGKNWGKVNELIPSFILYDGFEAVFDFIRINEIKVAVVSTAVSNYVNNVLNHFSIPHDVIIAYHDVRHRKPNPEAFVKALDYLELNTQEAISFGDRGIDIQASLSAGVDSVACLWGTKEKDILLSLKPTFVVNRPIEIIHLLE</sequence>
<dbReference type="InterPro" id="IPR023214">
    <property type="entry name" value="HAD_sf"/>
</dbReference>
<evidence type="ECO:0000313" key="1">
    <source>
        <dbReference type="EMBL" id="DAE16978.1"/>
    </source>
</evidence>
<dbReference type="Pfam" id="PF13419">
    <property type="entry name" value="HAD_2"/>
    <property type="match status" value="1"/>
</dbReference>
<dbReference type="PANTHER" id="PTHR43434">
    <property type="entry name" value="PHOSPHOGLYCOLATE PHOSPHATASE"/>
    <property type="match status" value="1"/>
</dbReference>
<dbReference type="Gene3D" id="3.40.50.1000">
    <property type="entry name" value="HAD superfamily/HAD-like"/>
    <property type="match status" value="1"/>
</dbReference>
<dbReference type="PANTHER" id="PTHR43434:SF1">
    <property type="entry name" value="PHOSPHOGLYCOLATE PHOSPHATASE"/>
    <property type="match status" value="1"/>
</dbReference>
<organism evidence="1">
    <name type="scientific">Siphoviridae sp. ctZ0X1</name>
    <dbReference type="NCBI Taxonomy" id="2825554"/>
    <lineage>
        <taxon>Viruses</taxon>
        <taxon>Duplodnaviria</taxon>
        <taxon>Heunggongvirae</taxon>
        <taxon>Uroviricota</taxon>
        <taxon>Caudoviricetes</taxon>
    </lineage>
</organism>
<dbReference type="GO" id="GO:0006281">
    <property type="term" value="P:DNA repair"/>
    <property type="evidence" value="ECO:0007669"/>
    <property type="project" value="TreeGrafter"/>
</dbReference>
<protein>
    <submittedName>
        <fullName evidence="1">Putative phosphatase</fullName>
    </submittedName>
</protein>
<dbReference type="InterPro" id="IPR041492">
    <property type="entry name" value="HAD_2"/>
</dbReference>
<dbReference type="NCBIfam" id="TIGR01549">
    <property type="entry name" value="HAD-SF-IA-v1"/>
    <property type="match status" value="1"/>
</dbReference>
<proteinExistence type="predicted"/>